<feature type="domain" description="Caspase family p10" evidence="8">
    <location>
        <begin position="239"/>
        <end position="298"/>
    </location>
</feature>
<protein>
    <submittedName>
        <fullName evidence="10">Caspase-1</fullName>
    </submittedName>
</protein>
<dbReference type="InterPro" id="IPR016129">
    <property type="entry name" value="Caspase_his_AS"/>
</dbReference>
<proteinExistence type="inferred from homology"/>
<dbReference type="Proteomes" id="UP000326759">
    <property type="component" value="Unassembled WGS sequence"/>
</dbReference>
<feature type="domain" description="Caspase family p20" evidence="9">
    <location>
        <begin position="60"/>
        <end position="202"/>
    </location>
</feature>
<dbReference type="SMART" id="SM00115">
    <property type="entry name" value="CASc"/>
    <property type="match status" value="1"/>
</dbReference>
<dbReference type="GO" id="GO:0004197">
    <property type="term" value="F:cysteine-type endopeptidase activity"/>
    <property type="evidence" value="ECO:0007669"/>
    <property type="project" value="InterPro"/>
</dbReference>
<dbReference type="Pfam" id="PF00656">
    <property type="entry name" value="Peptidase_C14"/>
    <property type="match status" value="1"/>
</dbReference>
<dbReference type="GO" id="GO:0043525">
    <property type="term" value="P:positive regulation of neuron apoptotic process"/>
    <property type="evidence" value="ECO:0007669"/>
    <property type="project" value="TreeGrafter"/>
</dbReference>
<dbReference type="SUPFAM" id="SSF52129">
    <property type="entry name" value="Caspase-like"/>
    <property type="match status" value="1"/>
</dbReference>
<evidence type="ECO:0000256" key="5">
    <source>
        <dbReference type="ARBA" id="ARBA00023145"/>
    </source>
</evidence>
<dbReference type="PROSITE" id="PS01122">
    <property type="entry name" value="CASPASE_CYS"/>
    <property type="match status" value="1"/>
</dbReference>
<name>A0A5N5T8W6_9CRUS</name>
<evidence type="ECO:0000256" key="6">
    <source>
        <dbReference type="RuleBase" id="RU003971"/>
    </source>
</evidence>
<evidence type="ECO:0000256" key="7">
    <source>
        <dbReference type="SAM" id="MobiDB-lite"/>
    </source>
</evidence>
<comment type="similarity">
    <text evidence="1 6">Belongs to the peptidase C14A family.</text>
</comment>
<evidence type="ECO:0000259" key="8">
    <source>
        <dbReference type="PROSITE" id="PS50207"/>
    </source>
</evidence>
<comment type="caution">
    <text evidence="10">The sequence shown here is derived from an EMBL/GenBank/DDBJ whole genome shotgun (WGS) entry which is preliminary data.</text>
</comment>
<dbReference type="InterPro" id="IPR001309">
    <property type="entry name" value="Pept_C14_p20"/>
</dbReference>
<dbReference type="InterPro" id="IPR002398">
    <property type="entry name" value="Pept_C14"/>
</dbReference>
<dbReference type="GO" id="GO:0005737">
    <property type="term" value="C:cytoplasm"/>
    <property type="evidence" value="ECO:0007669"/>
    <property type="project" value="TreeGrafter"/>
</dbReference>
<dbReference type="PROSITE" id="PS01121">
    <property type="entry name" value="CASPASE_HIS"/>
    <property type="match status" value="1"/>
</dbReference>
<evidence type="ECO:0000256" key="2">
    <source>
        <dbReference type="ARBA" id="ARBA00022670"/>
    </source>
</evidence>
<feature type="region of interest" description="Disordered" evidence="7">
    <location>
        <begin position="1"/>
        <end position="36"/>
    </location>
</feature>
<keyword evidence="4" id="KW-0788">Thiol protease</keyword>
<dbReference type="EMBL" id="SEYY01006345">
    <property type="protein sequence ID" value="KAB7502932.1"/>
    <property type="molecule type" value="Genomic_DNA"/>
</dbReference>
<feature type="compositionally biased region" description="Basic and acidic residues" evidence="7">
    <location>
        <begin position="21"/>
        <end position="36"/>
    </location>
</feature>
<evidence type="ECO:0000313" key="10">
    <source>
        <dbReference type="EMBL" id="KAB7502932.1"/>
    </source>
</evidence>
<keyword evidence="3" id="KW-0378">Hydrolase</keyword>
<dbReference type="InterPro" id="IPR015917">
    <property type="entry name" value="Pept_C14A"/>
</dbReference>
<dbReference type="PRINTS" id="PR00376">
    <property type="entry name" value="IL1BCENZYME"/>
</dbReference>
<evidence type="ECO:0000259" key="9">
    <source>
        <dbReference type="PROSITE" id="PS50208"/>
    </source>
</evidence>
<dbReference type="InterPro" id="IPR033139">
    <property type="entry name" value="Caspase_cys_AS"/>
</dbReference>
<reference evidence="10 11" key="1">
    <citation type="journal article" date="2019" name="PLoS Biol.">
        <title>Sex chromosomes control vertical transmission of feminizing Wolbachia symbionts in an isopod.</title>
        <authorList>
            <person name="Becking T."/>
            <person name="Chebbi M.A."/>
            <person name="Giraud I."/>
            <person name="Moumen B."/>
            <person name="Laverre T."/>
            <person name="Caubet Y."/>
            <person name="Peccoud J."/>
            <person name="Gilbert C."/>
            <person name="Cordaux R."/>
        </authorList>
    </citation>
    <scope>NUCLEOTIDE SEQUENCE [LARGE SCALE GENOMIC DNA]</scope>
    <source>
        <strain evidence="10">ANa2</strain>
        <tissue evidence="10">Whole body excluding digestive tract and cuticle</tissue>
    </source>
</reference>
<keyword evidence="11" id="KW-1185">Reference proteome</keyword>
<accession>A0A5N5T8W6</accession>
<dbReference type="PANTHER" id="PTHR10454">
    <property type="entry name" value="CASPASE"/>
    <property type="match status" value="1"/>
</dbReference>
<dbReference type="OrthoDB" id="6116485at2759"/>
<evidence type="ECO:0000256" key="4">
    <source>
        <dbReference type="ARBA" id="ARBA00022807"/>
    </source>
</evidence>
<dbReference type="PANTHER" id="PTHR10454:SF232">
    <property type="entry name" value="AT03047P-RELATED"/>
    <property type="match status" value="1"/>
</dbReference>
<evidence type="ECO:0000313" key="11">
    <source>
        <dbReference type="Proteomes" id="UP000326759"/>
    </source>
</evidence>
<dbReference type="PROSITE" id="PS50207">
    <property type="entry name" value="CASPASE_P10"/>
    <property type="match status" value="1"/>
</dbReference>
<gene>
    <name evidence="10" type="primary">Dcp-1</name>
    <name evidence="10" type="ORF">Anas_12325</name>
</gene>
<evidence type="ECO:0000256" key="3">
    <source>
        <dbReference type="ARBA" id="ARBA00022801"/>
    </source>
</evidence>
<dbReference type="PROSITE" id="PS50208">
    <property type="entry name" value="CASPASE_P20"/>
    <property type="match status" value="1"/>
</dbReference>
<dbReference type="InterPro" id="IPR029030">
    <property type="entry name" value="Caspase-like_dom_sf"/>
</dbReference>
<dbReference type="AlphaFoldDB" id="A0A5N5T8W6"/>
<keyword evidence="5" id="KW-0865">Zymogen</keyword>
<organism evidence="10 11">
    <name type="scientific">Armadillidium nasatum</name>
    <dbReference type="NCBI Taxonomy" id="96803"/>
    <lineage>
        <taxon>Eukaryota</taxon>
        <taxon>Metazoa</taxon>
        <taxon>Ecdysozoa</taxon>
        <taxon>Arthropoda</taxon>
        <taxon>Crustacea</taxon>
        <taxon>Multicrustacea</taxon>
        <taxon>Malacostraca</taxon>
        <taxon>Eumalacostraca</taxon>
        <taxon>Peracarida</taxon>
        <taxon>Isopoda</taxon>
        <taxon>Oniscidea</taxon>
        <taxon>Crinocheta</taxon>
        <taxon>Armadillidiidae</taxon>
        <taxon>Armadillidium</taxon>
    </lineage>
</organism>
<sequence>MFSSDEAEDVDSKGLGNLKIVPDKDEPHENGLLRDSSEVRPVARRATGKDDEEYNMNHQKRGICLIIYYSEFDNCLKNVKPRSCAESDMKCTNSAFKNLGFENKVYHNLKLSELREVLKNDFKEYIFPIFTESKAEHDNEDCIAIVFMSHGYYDENKKEQYLWAFDERFKPNLLWKYFTPSECRTLAGKPKLFFIQACRGEKTDRGIQLRGLFSYTDGPESKLNISDIEEDYSVASYCDFLKVWASYPGHFAFKSNNNGIRGSVFIHYLAKVLEEDGKKDNLETLLLKVKRRVTIDSLGIELSEKPKHIAFQMMNKISITNKISIKKLINNKPKGAIQTTRDQAIKTVRKTNYN</sequence>
<dbReference type="InterPro" id="IPR011600">
    <property type="entry name" value="Pept_C14_caspase"/>
</dbReference>
<dbReference type="GO" id="GO:0006915">
    <property type="term" value="P:apoptotic process"/>
    <property type="evidence" value="ECO:0007669"/>
    <property type="project" value="TreeGrafter"/>
</dbReference>
<dbReference type="InterPro" id="IPR002138">
    <property type="entry name" value="Pept_C14_p10"/>
</dbReference>
<dbReference type="Gene3D" id="3.40.50.1460">
    <property type="match status" value="1"/>
</dbReference>
<evidence type="ECO:0000256" key="1">
    <source>
        <dbReference type="ARBA" id="ARBA00010134"/>
    </source>
</evidence>
<dbReference type="GO" id="GO:0006508">
    <property type="term" value="P:proteolysis"/>
    <property type="evidence" value="ECO:0007669"/>
    <property type="project" value="UniProtKB-KW"/>
</dbReference>
<keyword evidence="2" id="KW-0645">Protease</keyword>